<dbReference type="SUPFAM" id="SSF48726">
    <property type="entry name" value="Immunoglobulin"/>
    <property type="match status" value="2"/>
</dbReference>
<dbReference type="GO" id="GO:0050852">
    <property type="term" value="P:T cell receptor signaling pathway"/>
    <property type="evidence" value="ECO:0007669"/>
    <property type="project" value="TreeGrafter"/>
</dbReference>
<evidence type="ECO:0000256" key="4">
    <source>
        <dbReference type="ARBA" id="ARBA00023157"/>
    </source>
</evidence>
<dbReference type="Pfam" id="PF07686">
    <property type="entry name" value="V-set"/>
    <property type="match status" value="1"/>
</dbReference>
<dbReference type="GO" id="GO:0009897">
    <property type="term" value="C:external side of plasma membrane"/>
    <property type="evidence" value="ECO:0007669"/>
    <property type="project" value="TreeGrafter"/>
</dbReference>
<keyword evidence="5" id="KW-0325">Glycoprotein</keyword>
<keyword evidence="3 7" id="KW-0472">Membrane</keyword>
<evidence type="ECO:0000256" key="2">
    <source>
        <dbReference type="ARBA" id="ARBA00022729"/>
    </source>
</evidence>
<evidence type="ECO:0000256" key="1">
    <source>
        <dbReference type="ARBA" id="ARBA00004370"/>
    </source>
</evidence>
<evidence type="ECO:0000256" key="3">
    <source>
        <dbReference type="ARBA" id="ARBA00023136"/>
    </source>
</evidence>
<dbReference type="STRING" id="1676925.ENSPKIP00000010144"/>
<keyword evidence="7" id="KW-0812">Transmembrane</keyword>
<dbReference type="InterPro" id="IPR036179">
    <property type="entry name" value="Ig-like_dom_sf"/>
</dbReference>
<dbReference type="SMART" id="SM00406">
    <property type="entry name" value="IGv"/>
    <property type="match status" value="1"/>
</dbReference>
<dbReference type="GO" id="GO:0005102">
    <property type="term" value="F:signaling receptor binding"/>
    <property type="evidence" value="ECO:0007669"/>
    <property type="project" value="TreeGrafter"/>
</dbReference>
<evidence type="ECO:0000313" key="9">
    <source>
        <dbReference type="Ensembl" id="ENSPKIP00000010144.1"/>
    </source>
</evidence>
<dbReference type="Ensembl" id="ENSPKIT00000034267.1">
    <property type="protein sequence ID" value="ENSPKIP00000010144.1"/>
    <property type="gene ID" value="ENSPKIG00000024975.1"/>
</dbReference>
<keyword evidence="10" id="KW-1185">Reference proteome</keyword>
<protein>
    <submittedName>
        <fullName evidence="9">V-set domain containing T cell activation inhibitor 1</fullName>
    </submittedName>
</protein>
<sequence length="281" mass="31081">NFSCLLHKVTYNFTFSIIILIFIVGGFIILLLSIAFTRYQSIVESKDTFPVGNITQDIILDCTFDPSSVNGKLAVDATITWTKDGLGGVVYLYQDRAAQLQNQNLQFRNRAELFQNAIAVGNASLLLRNITVEDPGTYRCGVSAPSGHGTVSIQLRVAAYSAPSFTETNNSILTAVANTWFPEPNVTWSDHAGNILNGNTSLFTNYNRISRVLSRLEQPVLLNETYTFLIQNNLVKSVSSATITGTGVLETTSFTFSTSPMLLPKWLSLLISLHPWLCWRL</sequence>
<dbReference type="InterPro" id="IPR050504">
    <property type="entry name" value="IgSF_BTN/MOG"/>
</dbReference>
<evidence type="ECO:0000256" key="5">
    <source>
        <dbReference type="ARBA" id="ARBA00023180"/>
    </source>
</evidence>
<keyword evidence="2" id="KW-0732">Signal</keyword>
<evidence type="ECO:0000259" key="8">
    <source>
        <dbReference type="PROSITE" id="PS50835"/>
    </source>
</evidence>
<dbReference type="Proteomes" id="UP000261540">
    <property type="component" value="Unplaced"/>
</dbReference>
<accession>A0A3B3QW57</accession>
<evidence type="ECO:0000256" key="7">
    <source>
        <dbReference type="SAM" id="Phobius"/>
    </source>
</evidence>
<evidence type="ECO:0000313" key="10">
    <source>
        <dbReference type="Proteomes" id="UP000261540"/>
    </source>
</evidence>
<dbReference type="AlphaFoldDB" id="A0A3B3QW57"/>
<dbReference type="InterPro" id="IPR013783">
    <property type="entry name" value="Ig-like_fold"/>
</dbReference>
<dbReference type="PROSITE" id="PS50835">
    <property type="entry name" value="IG_LIKE"/>
    <property type="match status" value="1"/>
</dbReference>
<dbReference type="GO" id="GO:0050863">
    <property type="term" value="P:regulation of T cell activation"/>
    <property type="evidence" value="ECO:0007669"/>
    <property type="project" value="UniProtKB-ARBA"/>
</dbReference>
<proteinExistence type="predicted"/>
<comment type="subcellular location">
    <subcellularLocation>
        <location evidence="1">Membrane</location>
    </subcellularLocation>
</comment>
<keyword evidence="4" id="KW-1015">Disulfide bond</keyword>
<dbReference type="GO" id="GO:1903037">
    <property type="term" value="P:regulation of leukocyte cell-cell adhesion"/>
    <property type="evidence" value="ECO:0007669"/>
    <property type="project" value="UniProtKB-ARBA"/>
</dbReference>
<dbReference type="PANTHER" id="PTHR24100">
    <property type="entry name" value="BUTYROPHILIN"/>
    <property type="match status" value="1"/>
</dbReference>
<feature type="domain" description="Ig-like" evidence="8">
    <location>
        <begin position="52"/>
        <end position="152"/>
    </location>
</feature>
<dbReference type="FunFam" id="2.60.40.10:FF:000142">
    <property type="entry name" value="V-set domain-containing T-cell activation inhibitor 1"/>
    <property type="match status" value="1"/>
</dbReference>
<reference evidence="9" key="1">
    <citation type="submission" date="2025-08" db="UniProtKB">
        <authorList>
            <consortium name="Ensembl"/>
        </authorList>
    </citation>
    <scope>IDENTIFICATION</scope>
</reference>
<keyword evidence="6" id="KW-0393">Immunoglobulin domain</keyword>
<reference evidence="9" key="2">
    <citation type="submission" date="2025-09" db="UniProtKB">
        <authorList>
            <consortium name="Ensembl"/>
        </authorList>
    </citation>
    <scope>IDENTIFICATION</scope>
</reference>
<evidence type="ECO:0000256" key="6">
    <source>
        <dbReference type="ARBA" id="ARBA00023319"/>
    </source>
</evidence>
<name>A0A3B3QW57_9TELE</name>
<dbReference type="InterPro" id="IPR003599">
    <property type="entry name" value="Ig_sub"/>
</dbReference>
<dbReference type="InterPro" id="IPR013106">
    <property type="entry name" value="Ig_V-set"/>
</dbReference>
<feature type="transmembrane region" description="Helical" evidence="7">
    <location>
        <begin position="15"/>
        <end position="36"/>
    </location>
</feature>
<dbReference type="Gene3D" id="2.60.40.10">
    <property type="entry name" value="Immunoglobulins"/>
    <property type="match status" value="2"/>
</dbReference>
<organism evidence="9 10">
    <name type="scientific">Paramormyrops kingsleyae</name>
    <dbReference type="NCBI Taxonomy" id="1676925"/>
    <lineage>
        <taxon>Eukaryota</taxon>
        <taxon>Metazoa</taxon>
        <taxon>Chordata</taxon>
        <taxon>Craniata</taxon>
        <taxon>Vertebrata</taxon>
        <taxon>Euteleostomi</taxon>
        <taxon>Actinopterygii</taxon>
        <taxon>Neopterygii</taxon>
        <taxon>Teleostei</taxon>
        <taxon>Osteoglossocephala</taxon>
        <taxon>Osteoglossomorpha</taxon>
        <taxon>Osteoglossiformes</taxon>
        <taxon>Mormyridae</taxon>
        <taxon>Paramormyrops</taxon>
    </lineage>
</organism>
<dbReference type="PANTHER" id="PTHR24100:SF0">
    <property type="entry name" value="V-SET DOMAIN-CONTAINING T-CELL ACTIVATION INHIBITOR 1"/>
    <property type="match status" value="1"/>
</dbReference>
<dbReference type="GeneTree" id="ENSGT00940000157300"/>
<dbReference type="InterPro" id="IPR007110">
    <property type="entry name" value="Ig-like_dom"/>
</dbReference>
<dbReference type="GO" id="GO:0001817">
    <property type="term" value="P:regulation of cytokine production"/>
    <property type="evidence" value="ECO:0007669"/>
    <property type="project" value="TreeGrafter"/>
</dbReference>
<dbReference type="SMART" id="SM00409">
    <property type="entry name" value="IG"/>
    <property type="match status" value="1"/>
</dbReference>
<keyword evidence="7" id="KW-1133">Transmembrane helix</keyword>